<dbReference type="RefSeq" id="WP_155316098.1">
    <property type="nucleotide sequence ID" value="NZ_AP021874.1"/>
</dbReference>
<dbReference type="InterPro" id="IPR009057">
    <property type="entry name" value="Homeodomain-like_sf"/>
</dbReference>
<feature type="DNA-binding region" description="H-T-H motif" evidence="4">
    <location>
        <begin position="61"/>
        <end position="80"/>
    </location>
</feature>
<name>A0A5K7YHL2_9BACT</name>
<dbReference type="PRINTS" id="PR00455">
    <property type="entry name" value="HTHTETR"/>
</dbReference>
<dbReference type="Gene3D" id="1.10.10.60">
    <property type="entry name" value="Homeodomain-like"/>
    <property type="match status" value="1"/>
</dbReference>
<dbReference type="Pfam" id="PF00440">
    <property type="entry name" value="TetR_N"/>
    <property type="match status" value="1"/>
</dbReference>
<feature type="domain" description="HTH tetR-type" evidence="5">
    <location>
        <begin position="38"/>
        <end position="98"/>
    </location>
</feature>
<evidence type="ECO:0000256" key="4">
    <source>
        <dbReference type="PROSITE-ProRule" id="PRU00335"/>
    </source>
</evidence>
<dbReference type="Proteomes" id="UP000427906">
    <property type="component" value="Chromosome"/>
</dbReference>
<dbReference type="GO" id="GO:0003700">
    <property type="term" value="F:DNA-binding transcription factor activity"/>
    <property type="evidence" value="ECO:0007669"/>
    <property type="project" value="TreeGrafter"/>
</dbReference>
<protein>
    <submittedName>
        <fullName evidence="6">TetR family transcriptional regulator</fullName>
    </submittedName>
</protein>
<dbReference type="PROSITE" id="PS50977">
    <property type="entry name" value="HTH_TETR_2"/>
    <property type="match status" value="1"/>
</dbReference>
<keyword evidence="1" id="KW-0805">Transcription regulation</keyword>
<keyword evidence="3" id="KW-0804">Transcription</keyword>
<dbReference type="PANTHER" id="PTHR30055:SF240">
    <property type="entry name" value="HTH-TYPE TRANSCRIPTIONAL REGULATOR ACRR"/>
    <property type="match status" value="1"/>
</dbReference>
<proteinExistence type="predicted"/>
<evidence type="ECO:0000313" key="7">
    <source>
        <dbReference type="Proteomes" id="UP000427906"/>
    </source>
</evidence>
<dbReference type="AlphaFoldDB" id="A0A5K7YHL2"/>
<evidence type="ECO:0000256" key="3">
    <source>
        <dbReference type="ARBA" id="ARBA00023163"/>
    </source>
</evidence>
<sequence>MNLKSFETQVAVSTEDICREIFRNRSGSIRIKKERVAVGNLVKIFKATLKLANNKGFHAMSLRDLCAESGMSMGGLYAYFKNKEELLTLIQEQGRAIVARVMGDQLSGIDDADRALDVAVRSHLYLSEVLQPWFFFSYMETRFFNAAEGRRAIDGELQTEGIFSDILQKGIAGGQFAIGDPLLVAAAIKALLQDWYLKRWKYRRRKISVEAYADFVLSLISAYGAGKHAKGANHGVA</sequence>
<dbReference type="SUPFAM" id="SSF46689">
    <property type="entry name" value="Homeodomain-like"/>
    <property type="match status" value="1"/>
</dbReference>
<keyword evidence="7" id="KW-1185">Reference proteome</keyword>
<dbReference type="SUPFAM" id="SSF48498">
    <property type="entry name" value="Tetracyclin repressor-like, C-terminal domain"/>
    <property type="match status" value="1"/>
</dbReference>
<dbReference type="KEGG" id="dalk:DSCA_18150"/>
<evidence type="ECO:0000256" key="1">
    <source>
        <dbReference type="ARBA" id="ARBA00023015"/>
    </source>
</evidence>
<keyword evidence="2 4" id="KW-0238">DNA-binding</keyword>
<dbReference type="GO" id="GO:0000976">
    <property type="term" value="F:transcription cis-regulatory region binding"/>
    <property type="evidence" value="ECO:0007669"/>
    <property type="project" value="TreeGrafter"/>
</dbReference>
<dbReference type="InterPro" id="IPR001647">
    <property type="entry name" value="HTH_TetR"/>
</dbReference>
<dbReference type="PANTHER" id="PTHR30055">
    <property type="entry name" value="HTH-TYPE TRANSCRIPTIONAL REGULATOR RUTR"/>
    <property type="match status" value="1"/>
</dbReference>
<dbReference type="OrthoDB" id="9808189at2"/>
<evidence type="ECO:0000256" key="2">
    <source>
        <dbReference type="ARBA" id="ARBA00023125"/>
    </source>
</evidence>
<gene>
    <name evidence="6" type="ORF">DSCA_18150</name>
</gene>
<dbReference type="Gene3D" id="1.10.357.10">
    <property type="entry name" value="Tetracycline Repressor, domain 2"/>
    <property type="match status" value="1"/>
</dbReference>
<reference evidence="6 7" key="1">
    <citation type="submission" date="2019-11" db="EMBL/GenBank/DDBJ databases">
        <title>Comparative genomics of hydrocarbon-degrading Desulfosarcina strains.</title>
        <authorList>
            <person name="Watanabe M."/>
            <person name="Kojima H."/>
            <person name="Fukui M."/>
        </authorList>
    </citation>
    <scope>NUCLEOTIDE SEQUENCE [LARGE SCALE GENOMIC DNA]</scope>
    <source>
        <strain evidence="6 7">PL12</strain>
    </source>
</reference>
<organism evidence="6 7">
    <name type="scientific">Desulfosarcina alkanivorans</name>
    <dbReference type="NCBI Taxonomy" id="571177"/>
    <lineage>
        <taxon>Bacteria</taxon>
        <taxon>Pseudomonadati</taxon>
        <taxon>Thermodesulfobacteriota</taxon>
        <taxon>Desulfobacteria</taxon>
        <taxon>Desulfobacterales</taxon>
        <taxon>Desulfosarcinaceae</taxon>
        <taxon>Desulfosarcina</taxon>
    </lineage>
</organism>
<accession>A0A5K7YHL2</accession>
<dbReference type="InterPro" id="IPR050109">
    <property type="entry name" value="HTH-type_TetR-like_transc_reg"/>
</dbReference>
<evidence type="ECO:0000259" key="5">
    <source>
        <dbReference type="PROSITE" id="PS50977"/>
    </source>
</evidence>
<evidence type="ECO:0000313" key="6">
    <source>
        <dbReference type="EMBL" id="BBO67885.1"/>
    </source>
</evidence>
<dbReference type="InterPro" id="IPR036271">
    <property type="entry name" value="Tet_transcr_reg_TetR-rel_C_sf"/>
</dbReference>
<dbReference type="EMBL" id="AP021874">
    <property type="protein sequence ID" value="BBO67885.1"/>
    <property type="molecule type" value="Genomic_DNA"/>
</dbReference>